<evidence type="ECO:0000259" key="1">
    <source>
        <dbReference type="Pfam" id="PF00781"/>
    </source>
</evidence>
<dbReference type="GO" id="GO:0016301">
    <property type="term" value="F:kinase activity"/>
    <property type="evidence" value="ECO:0007669"/>
    <property type="project" value="InterPro"/>
</dbReference>
<gene>
    <name evidence="2" type="ORF">CO172_00605</name>
</gene>
<reference evidence="3" key="1">
    <citation type="submission" date="2017-09" db="EMBL/GenBank/DDBJ databases">
        <title>Depth-based differentiation of microbial function through sediment-hosted aquifers and enrichment of novel symbionts in the deep terrestrial subsurface.</title>
        <authorList>
            <person name="Probst A.J."/>
            <person name="Ladd B."/>
            <person name="Jarett J.K."/>
            <person name="Geller-Mcgrath D.E."/>
            <person name="Sieber C.M.K."/>
            <person name="Emerson J.B."/>
            <person name="Anantharaman K."/>
            <person name="Thomas B.C."/>
            <person name="Malmstrom R."/>
            <person name="Stieglmeier M."/>
            <person name="Klingl A."/>
            <person name="Woyke T."/>
            <person name="Ryan C.M."/>
            <person name="Banfield J.F."/>
        </authorList>
    </citation>
    <scope>NUCLEOTIDE SEQUENCE [LARGE SCALE GENOMIC DNA]</scope>
</reference>
<dbReference type="InterPro" id="IPR017438">
    <property type="entry name" value="ATP-NAD_kinase_N"/>
</dbReference>
<proteinExistence type="predicted"/>
<sequence>MEKEEDMYYYIYDECVQDRRYEKELLKIENRLADLGLTGNIARLALFRRADEFIRDEIRRGVTTVVVVGNDETVYKILDVIADEKLVFGMIPLGPYNDLANLLGIPQGMAACDILSSRVIQTIDTGMLNGRRFIANVKIPQSMVEIICEGKYRICPKKEGNIEIRNLAPGVLEEGEAICSNPCDGLLETVIKVQNDVRHLLRRHRKVEVTNLPLRSVLIKSQEPLTVFVDGKEMQGTRFDITVEPMTLRVITGKQRVF</sequence>
<comment type="caution">
    <text evidence="2">The sequence shown here is derived from an EMBL/GenBank/DDBJ whole genome shotgun (WGS) entry which is preliminary data.</text>
</comment>
<dbReference type="Proteomes" id="UP000229749">
    <property type="component" value="Unassembled WGS sequence"/>
</dbReference>
<dbReference type="SUPFAM" id="SSF111331">
    <property type="entry name" value="NAD kinase/diacylglycerol kinase-like"/>
    <property type="match status" value="1"/>
</dbReference>
<dbReference type="Gene3D" id="3.40.50.10330">
    <property type="entry name" value="Probable inorganic polyphosphate/atp-NAD kinase, domain 1"/>
    <property type="match status" value="1"/>
</dbReference>
<evidence type="ECO:0000313" key="2">
    <source>
        <dbReference type="EMBL" id="PJA47628.1"/>
    </source>
</evidence>
<accession>A0A2M7XI75</accession>
<evidence type="ECO:0000313" key="3">
    <source>
        <dbReference type="Proteomes" id="UP000229749"/>
    </source>
</evidence>
<dbReference type="AlphaFoldDB" id="A0A2M7XI75"/>
<dbReference type="Pfam" id="PF00781">
    <property type="entry name" value="DAGK_cat"/>
    <property type="match status" value="1"/>
</dbReference>
<dbReference type="EMBL" id="PFWS01000008">
    <property type="protein sequence ID" value="PJA47628.1"/>
    <property type="molecule type" value="Genomic_DNA"/>
</dbReference>
<dbReference type="InterPro" id="IPR001206">
    <property type="entry name" value="Diacylglycerol_kinase_cat_dom"/>
</dbReference>
<protein>
    <recommendedName>
        <fullName evidence="1">DAGKc domain-containing protein</fullName>
    </recommendedName>
</protein>
<name>A0A2M7XI75_9BACT</name>
<feature type="domain" description="DAGKc" evidence="1">
    <location>
        <begin position="20"/>
        <end position="127"/>
    </location>
</feature>
<organism evidence="2 3">
    <name type="scientific">Candidatus Uhrbacteria bacterium CG_4_9_14_3_um_filter_36_7</name>
    <dbReference type="NCBI Taxonomy" id="1975033"/>
    <lineage>
        <taxon>Bacteria</taxon>
        <taxon>Candidatus Uhriibacteriota</taxon>
    </lineage>
</organism>
<dbReference type="InterPro" id="IPR016064">
    <property type="entry name" value="NAD/diacylglycerol_kinase_sf"/>
</dbReference>